<evidence type="ECO:0000313" key="1">
    <source>
        <dbReference type="EMBL" id="EET08418.1"/>
    </source>
</evidence>
<sequence length="46" mass="5308">MCRPSVCARRMVAGFAYRQCAGARFDVGLPLRRRLFARVNVRAPRR</sequence>
<dbReference type="EMBL" id="CM000832">
    <property type="protein sequence ID" value="EET08418.1"/>
    <property type="molecule type" value="Genomic_DNA"/>
</dbReference>
<protein>
    <submittedName>
        <fullName evidence="1">Uncharacterized protein</fullName>
    </submittedName>
</protein>
<accession>A0A0E1W5J4</accession>
<name>A0A0E1W5J4_BURPE</name>
<dbReference type="Proteomes" id="UP000001812">
    <property type="component" value="Chromosome I"/>
</dbReference>
<reference evidence="1" key="1">
    <citation type="submission" date="2009-05" db="EMBL/GenBank/DDBJ databases">
        <authorList>
            <person name="Harkins D.M."/>
            <person name="DeShazer D."/>
            <person name="Woods D.E."/>
            <person name="Brinkac L.M."/>
            <person name="Brown K.A."/>
            <person name="Hung G.C."/>
            <person name="Tuanyok A."/>
            <person name="Zhang B."/>
            <person name="Nierman W.C."/>
        </authorList>
    </citation>
    <scope>NUCLEOTIDE SEQUENCE [LARGE SCALE GENOMIC DNA]</scope>
    <source>
        <strain evidence="1">1710a</strain>
    </source>
</reference>
<dbReference type="HOGENOM" id="CLU_3181158_0_0_4"/>
<gene>
    <name evidence="1" type="ORF">BURPS1710A_2062</name>
</gene>
<organism evidence="1">
    <name type="scientific">Burkholderia pseudomallei 1710a</name>
    <dbReference type="NCBI Taxonomy" id="320371"/>
    <lineage>
        <taxon>Bacteria</taxon>
        <taxon>Pseudomonadati</taxon>
        <taxon>Pseudomonadota</taxon>
        <taxon>Betaproteobacteria</taxon>
        <taxon>Burkholderiales</taxon>
        <taxon>Burkholderiaceae</taxon>
        <taxon>Burkholderia</taxon>
        <taxon>pseudomallei group</taxon>
    </lineage>
</organism>
<dbReference type="AlphaFoldDB" id="A0A0E1W5J4"/>
<proteinExistence type="predicted"/>